<evidence type="ECO:0000256" key="9">
    <source>
        <dbReference type="ARBA" id="ARBA00022553"/>
    </source>
</evidence>
<dbReference type="Ensembl" id="ENSEAST00005024105.1">
    <property type="protein sequence ID" value="ENSEASP00005022217.1"/>
    <property type="gene ID" value="ENSEASG00005014831.1"/>
</dbReference>
<evidence type="ECO:0000256" key="20">
    <source>
        <dbReference type="ARBA" id="ARBA00023769"/>
    </source>
</evidence>
<feature type="transmembrane region" description="Helical" evidence="31">
    <location>
        <begin position="280"/>
        <end position="299"/>
    </location>
</feature>
<evidence type="ECO:0000256" key="26">
    <source>
        <dbReference type="ARBA" id="ARBA00052708"/>
    </source>
</evidence>
<comment type="catalytic activity">
    <reaction evidence="24">
        <text>3',5'-cyclic AMP(in) + ATP + H2O = 3',5'-cyclic AMP(out) + ADP + phosphate + H(+)</text>
        <dbReference type="Rhea" id="RHEA:66184"/>
        <dbReference type="ChEBI" id="CHEBI:15377"/>
        <dbReference type="ChEBI" id="CHEBI:15378"/>
        <dbReference type="ChEBI" id="CHEBI:30616"/>
        <dbReference type="ChEBI" id="CHEBI:43474"/>
        <dbReference type="ChEBI" id="CHEBI:58165"/>
        <dbReference type="ChEBI" id="CHEBI:456216"/>
    </reaction>
    <physiologicalReaction direction="left-to-right" evidence="24">
        <dbReference type="Rhea" id="RHEA:66185"/>
    </physiologicalReaction>
</comment>
<dbReference type="Gene3D" id="3.40.50.300">
    <property type="entry name" value="P-loop containing nucleotide triphosphate hydrolases"/>
    <property type="match status" value="2"/>
</dbReference>
<evidence type="ECO:0000256" key="19">
    <source>
        <dbReference type="ARBA" id="ARBA00023180"/>
    </source>
</evidence>
<dbReference type="FunFam" id="1.20.1560.10:FF:000012">
    <property type="entry name" value="ATP binding cassette subfamily C member 5"/>
    <property type="match status" value="1"/>
</dbReference>
<gene>
    <name evidence="34" type="primary">ABCC5</name>
</gene>
<comment type="catalytic activity">
    <reaction evidence="25">
        <text>N-acetyl-L-aspartyl-L-glutamyl-L-glutamate(in) + ATP + H2O = N-acetyl-L-aspartyl-L-glutamyl-L-glutamate(out) + ADP + phosphate + H(+)</text>
        <dbReference type="Rhea" id="RHEA:66732"/>
        <dbReference type="ChEBI" id="CHEBI:15377"/>
        <dbReference type="ChEBI" id="CHEBI:15378"/>
        <dbReference type="ChEBI" id="CHEBI:30616"/>
        <dbReference type="ChEBI" id="CHEBI:43474"/>
        <dbReference type="ChEBI" id="CHEBI:76935"/>
        <dbReference type="ChEBI" id="CHEBI:456216"/>
    </reaction>
    <physiologicalReaction direction="left-to-right" evidence="25">
        <dbReference type="Rhea" id="RHEA:66733"/>
    </physiologicalReaction>
</comment>
<feature type="transmembrane region" description="Helical" evidence="31">
    <location>
        <begin position="172"/>
        <end position="193"/>
    </location>
</feature>
<feature type="transmembrane region" description="Helical" evidence="31">
    <location>
        <begin position="927"/>
        <end position="946"/>
    </location>
</feature>
<dbReference type="InterPro" id="IPR011527">
    <property type="entry name" value="ABC1_TM_dom"/>
</dbReference>
<comment type="catalytic activity">
    <reaction evidence="23">
        <text>N-acetyl-L-aspartyl-L-glutamate(in) + ATP + H2O = N-acetyl-L-aspartyl-L-glutamate(out) + ADP + phosphate + H(+)</text>
        <dbReference type="Rhea" id="RHEA:66728"/>
        <dbReference type="ChEBI" id="CHEBI:15377"/>
        <dbReference type="ChEBI" id="CHEBI:15378"/>
        <dbReference type="ChEBI" id="CHEBI:30616"/>
        <dbReference type="ChEBI" id="CHEBI:43474"/>
        <dbReference type="ChEBI" id="CHEBI:76931"/>
        <dbReference type="ChEBI" id="CHEBI:456216"/>
    </reaction>
    <physiologicalReaction direction="left-to-right" evidence="23">
        <dbReference type="Rhea" id="RHEA:66729"/>
    </physiologicalReaction>
</comment>
<keyword evidence="10 31" id="KW-0812">Transmembrane</keyword>
<evidence type="ECO:0000256" key="2">
    <source>
        <dbReference type="ARBA" id="ARBA00004463"/>
    </source>
</evidence>
<feature type="transmembrane region" description="Helical" evidence="31">
    <location>
        <begin position="1012"/>
        <end position="1029"/>
    </location>
</feature>
<dbReference type="GO" id="GO:0005524">
    <property type="term" value="F:ATP binding"/>
    <property type="evidence" value="ECO:0007669"/>
    <property type="project" value="UniProtKB-KW"/>
</dbReference>
<evidence type="ECO:0000256" key="14">
    <source>
        <dbReference type="ARBA" id="ARBA00022840"/>
    </source>
</evidence>
<evidence type="ECO:0000256" key="29">
    <source>
        <dbReference type="ARBA" id="ARBA00082793"/>
    </source>
</evidence>
<evidence type="ECO:0000256" key="23">
    <source>
        <dbReference type="ARBA" id="ARBA00050745"/>
    </source>
</evidence>
<evidence type="ECO:0000256" key="22">
    <source>
        <dbReference type="ARBA" id="ARBA00050661"/>
    </source>
</evidence>
<comment type="subcellular location">
    <subcellularLocation>
        <location evidence="1">Apical cell membrane</location>
        <topology evidence="1">Multi-pass membrane protein</topology>
    </subcellularLocation>
    <subcellularLocation>
        <location evidence="3">Basolateral cell membrane</location>
        <topology evidence="3">Multi-pass membrane protein</topology>
    </subcellularLocation>
    <subcellularLocation>
        <location evidence="2">Cytoplasmic granule</location>
    </subcellularLocation>
    <subcellularLocation>
        <location evidence="4">Endosome membrane</location>
    </subcellularLocation>
    <subcellularLocation>
        <location evidence="20">Golgi apparatus lumen</location>
    </subcellularLocation>
</comment>
<feature type="domain" description="ABC transmembrane type-1" evidence="33">
    <location>
        <begin position="775"/>
        <end position="1063"/>
    </location>
</feature>
<feature type="transmembrane region" description="Helical" evidence="31">
    <location>
        <begin position="903"/>
        <end position="921"/>
    </location>
</feature>
<evidence type="ECO:0000256" key="13">
    <source>
        <dbReference type="ARBA" id="ARBA00022753"/>
    </source>
</evidence>
<dbReference type="GO" id="GO:0008559">
    <property type="term" value="F:ABC-type xenobiotic transporter activity"/>
    <property type="evidence" value="ECO:0007669"/>
    <property type="project" value="UniProtKB-EC"/>
</dbReference>
<dbReference type="PANTHER" id="PTHR24223">
    <property type="entry name" value="ATP-BINDING CASSETTE SUB-FAMILY C"/>
    <property type="match status" value="1"/>
</dbReference>
<keyword evidence="14" id="KW-0067">ATP-binding</keyword>
<evidence type="ECO:0000256" key="1">
    <source>
        <dbReference type="ARBA" id="ARBA00004424"/>
    </source>
</evidence>
<keyword evidence="8" id="KW-1003">Cell membrane</keyword>
<evidence type="ECO:0000259" key="32">
    <source>
        <dbReference type="PROSITE" id="PS50893"/>
    </source>
</evidence>
<dbReference type="Pfam" id="PF00664">
    <property type="entry name" value="ABC_membrane"/>
    <property type="match status" value="2"/>
</dbReference>
<dbReference type="InterPro" id="IPR017871">
    <property type="entry name" value="ABC_transporter-like_CS"/>
</dbReference>
<feature type="transmembrane region" description="Helical" evidence="31">
    <location>
        <begin position="305"/>
        <end position="325"/>
    </location>
</feature>
<proteinExistence type="inferred from homology"/>
<evidence type="ECO:0000256" key="18">
    <source>
        <dbReference type="ARBA" id="ARBA00023136"/>
    </source>
</evidence>
<evidence type="ECO:0000256" key="16">
    <source>
        <dbReference type="ARBA" id="ARBA00022989"/>
    </source>
</evidence>
<dbReference type="Pfam" id="PF00005">
    <property type="entry name" value="ABC_tran"/>
    <property type="match status" value="2"/>
</dbReference>
<dbReference type="FunFam" id="1.20.1560.10:FF:000015">
    <property type="entry name" value="multidrug resistance-associated protein 5 isoform X1"/>
    <property type="match status" value="1"/>
</dbReference>
<keyword evidence="15" id="KW-1278">Translocase</keyword>
<feature type="domain" description="ABC transporter" evidence="32">
    <location>
        <begin position="1101"/>
        <end position="1335"/>
    </location>
</feature>
<evidence type="ECO:0000256" key="28">
    <source>
        <dbReference type="ARBA" id="ARBA00069159"/>
    </source>
</evidence>
<feature type="transmembrane region" description="Helical" evidence="31">
    <location>
        <begin position="417"/>
        <end position="436"/>
    </location>
</feature>
<evidence type="ECO:0000256" key="6">
    <source>
        <dbReference type="ARBA" id="ARBA00012191"/>
    </source>
</evidence>
<evidence type="ECO:0000256" key="8">
    <source>
        <dbReference type="ARBA" id="ARBA00022475"/>
    </source>
</evidence>
<dbReference type="CDD" id="cd03250">
    <property type="entry name" value="ABCC_MRP_domain1"/>
    <property type="match status" value="1"/>
</dbReference>
<dbReference type="InterPro" id="IPR003439">
    <property type="entry name" value="ABC_transporter-like_ATP-bd"/>
</dbReference>
<dbReference type="SMART" id="SM00382">
    <property type="entry name" value="AAA"/>
    <property type="match status" value="2"/>
</dbReference>
<comment type="catalytic activity">
    <reaction evidence="26">
        <text>N-acetyl-L-aspartate(in) + ATP + H2O = N-acetyl-L-aspartate(out) + ADP + phosphate + H(+)</text>
        <dbReference type="Rhea" id="RHEA:66744"/>
        <dbReference type="ChEBI" id="CHEBI:15377"/>
        <dbReference type="ChEBI" id="CHEBI:15378"/>
        <dbReference type="ChEBI" id="CHEBI:16953"/>
        <dbReference type="ChEBI" id="CHEBI:30616"/>
        <dbReference type="ChEBI" id="CHEBI:43474"/>
        <dbReference type="ChEBI" id="CHEBI:456216"/>
    </reaction>
    <physiologicalReaction direction="left-to-right" evidence="26">
        <dbReference type="Rhea" id="RHEA:66745"/>
    </physiologicalReaction>
</comment>
<keyword evidence="18 31" id="KW-0472">Membrane</keyword>
<evidence type="ECO:0000256" key="25">
    <source>
        <dbReference type="ARBA" id="ARBA00052576"/>
    </source>
</evidence>
<comment type="catalytic activity">
    <reaction evidence="27">
        <text>3',5'-cyclic GMP(in) + ATP + H2O = 3',5'-cyclic GMP(out) + ADP + phosphate + H(+)</text>
        <dbReference type="Rhea" id="RHEA:66188"/>
        <dbReference type="ChEBI" id="CHEBI:15377"/>
        <dbReference type="ChEBI" id="CHEBI:15378"/>
        <dbReference type="ChEBI" id="CHEBI:30616"/>
        <dbReference type="ChEBI" id="CHEBI:43474"/>
        <dbReference type="ChEBI" id="CHEBI:57746"/>
        <dbReference type="ChEBI" id="CHEBI:456216"/>
    </reaction>
    <physiologicalReaction direction="left-to-right" evidence="27">
        <dbReference type="Rhea" id="RHEA:66189"/>
    </physiologicalReaction>
</comment>
<evidence type="ECO:0000256" key="7">
    <source>
        <dbReference type="ARBA" id="ARBA00022448"/>
    </source>
</evidence>
<comment type="similarity">
    <text evidence="5">Belongs to the ABC transporter superfamily. ABCC family. Conjugate transporter (TC 3.A.1.208) subfamily.</text>
</comment>
<evidence type="ECO:0000256" key="5">
    <source>
        <dbReference type="ARBA" id="ARBA00009726"/>
    </source>
</evidence>
<accession>A0A8C4MD99</accession>
<dbReference type="GO" id="GO:0016323">
    <property type="term" value="C:basolateral plasma membrane"/>
    <property type="evidence" value="ECO:0007669"/>
    <property type="project" value="UniProtKB-SubCell"/>
</dbReference>
<dbReference type="PROSITE" id="PS50929">
    <property type="entry name" value="ABC_TM1F"/>
    <property type="match status" value="2"/>
</dbReference>
<feature type="transmembrane region" description="Helical" evidence="31">
    <location>
        <begin position="213"/>
        <end position="235"/>
    </location>
</feature>
<evidence type="ECO:0000256" key="17">
    <source>
        <dbReference type="ARBA" id="ARBA00023034"/>
    </source>
</evidence>
<keyword evidence="12" id="KW-0547">Nucleotide-binding</keyword>
<evidence type="ECO:0000259" key="33">
    <source>
        <dbReference type="PROSITE" id="PS50929"/>
    </source>
</evidence>
<dbReference type="GO" id="GO:0010008">
    <property type="term" value="C:endosome membrane"/>
    <property type="evidence" value="ECO:0007669"/>
    <property type="project" value="UniProtKB-SubCell"/>
</dbReference>
<feature type="transmembrane region" description="Helical" evidence="31">
    <location>
        <begin position="823"/>
        <end position="847"/>
    </location>
</feature>
<feature type="transmembrane region" description="Helical" evidence="31">
    <location>
        <begin position="384"/>
        <end position="405"/>
    </location>
</feature>
<evidence type="ECO:0000256" key="21">
    <source>
        <dbReference type="ARBA" id="ARBA00034018"/>
    </source>
</evidence>
<keyword evidence="11" id="KW-0677">Repeat</keyword>
<dbReference type="PROSITE" id="PS00211">
    <property type="entry name" value="ABC_TRANSPORTER_1"/>
    <property type="match status" value="2"/>
</dbReference>
<dbReference type="InterPro" id="IPR003593">
    <property type="entry name" value="AAA+_ATPase"/>
</dbReference>
<keyword evidence="7" id="KW-0813">Transport</keyword>
<evidence type="ECO:0000256" key="12">
    <source>
        <dbReference type="ARBA" id="ARBA00022741"/>
    </source>
</evidence>
<evidence type="ECO:0000256" key="31">
    <source>
        <dbReference type="SAM" id="Phobius"/>
    </source>
</evidence>
<dbReference type="FunFam" id="3.40.50.300:FF:000605">
    <property type="entry name" value="multidrug resistance-associated protein 5 isoform X1"/>
    <property type="match status" value="1"/>
</dbReference>
<feature type="domain" description="ABC transporter" evidence="32">
    <location>
        <begin position="509"/>
        <end position="729"/>
    </location>
</feature>
<dbReference type="EC" id="7.6.2.2" evidence="6"/>
<dbReference type="PANTHER" id="PTHR24223:SF196">
    <property type="entry name" value="ATP-BINDING CASSETTE SUB-FAMILY C MEMBER 5"/>
    <property type="match status" value="1"/>
</dbReference>
<dbReference type="GO" id="GO:0016324">
    <property type="term" value="C:apical plasma membrane"/>
    <property type="evidence" value="ECO:0007669"/>
    <property type="project" value="UniProtKB-SubCell"/>
</dbReference>
<dbReference type="PROSITE" id="PS50893">
    <property type="entry name" value="ABC_TRANSPORTER_2"/>
    <property type="match status" value="2"/>
</dbReference>
<evidence type="ECO:0000256" key="27">
    <source>
        <dbReference type="ARBA" id="ARBA00052963"/>
    </source>
</evidence>
<evidence type="ECO:0000313" key="34">
    <source>
        <dbReference type="Ensembl" id="ENSEASP00005022217.1"/>
    </source>
</evidence>
<keyword evidence="16 31" id="KW-1133">Transmembrane helix</keyword>
<dbReference type="CDD" id="cd18599">
    <property type="entry name" value="ABC_6TM_MRP5_8_9_D2"/>
    <property type="match status" value="1"/>
</dbReference>
<keyword evidence="13" id="KW-0967">Endosome</keyword>
<evidence type="ECO:0000256" key="11">
    <source>
        <dbReference type="ARBA" id="ARBA00022737"/>
    </source>
</evidence>
<dbReference type="FunFam" id="3.40.50.300:FF:000074">
    <property type="entry name" value="Multidrug resistance-associated protein 5 isoform 1"/>
    <property type="match status" value="1"/>
</dbReference>
<evidence type="ECO:0000256" key="4">
    <source>
        <dbReference type="ARBA" id="ARBA00004608"/>
    </source>
</evidence>
<evidence type="ECO:0000256" key="10">
    <source>
        <dbReference type="ARBA" id="ARBA00022692"/>
    </source>
</evidence>
<feature type="compositionally biased region" description="Basic residues" evidence="30">
    <location>
        <begin position="496"/>
        <end position="511"/>
    </location>
</feature>
<evidence type="ECO:0000256" key="15">
    <source>
        <dbReference type="ARBA" id="ARBA00022967"/>
    </source>
</evidence>
<sequence>MNLVCSLSCCVREICPSLFFSCSLTAFALSPCLLKQLECQDALETAARAEGLSLDASMHSQLRILDEEHPKGKYHHGLSALKPIRTTSKHQHPVDNAGLFSCMTFSWLSPLARTAHRKGELSMEDVWSLSKYESSDVNCRRLERLWQEELNEVGPDAASLRRVVWIFCRTRLILSIVCLMITQLAGFSGPAFVVKHLLEYTQVTDSNLKYSLLLVLGLLLTEIVRSWSLALTWALNYRTAVRLRGAILTMAFKKILKLKNIKEKSVGELINLCSNDGQRMFEAAAVGSLLAGGPVVAILGMIYNVIILGPTGFLGSAVFILFYPAMVSKHSLLRKCVATTDDRVQKMNEVLTYIKFIKMYAWVKAFSQIVQKIREEERRILEKAGYFQSITVGVAPIVMVIASVVTFSVHMTLGFDLTAAQAFTVVTVFNSMTFALKVTPFSVKSLSEASVAVDRFKVSGSPALLASPHIKIEMKNATLAWDFSHSSIQNSPKLTPKTKKDKRAARGKKEKKSLEMSGQQSLNDLPLPMCFVQGKLVGICGSVGSGKTSLISAILGQMTLLEGSIAVSGTFAYVAQQAWILNATLRDNILFGKEFDEERYNSVLNSCCLRPDLAILPNSDLTEIGERGANLSGGQRQRISLARALYSDRDIYILDDPLSALDAHVGNHIFNSAIQKHLKSKTVLFVTHQLQYLADCDEVIFMKEGCITERGTHEELMNLNGDYATIFNNLFVGEDVEKREPLWQLVQLEEKGQGSVPWSVYGVYIRAAGGPLAFLVIISLFMLNVGSTAFSNWWLSYWIKQGMMQGNKTSVSSSMKDNPLMQYYASIYALSMAVMLILKAVRGVVFVKGTLRASSRLHDELFRRILRSPMKFFDTTPTGRILNRFSRDMDEVDVRLPFQAEMFIQNVILVFFCIGMIAGVFPWFLVAVGPLFILFSILHIVSRVLIRELKRLDNITQSPFLSHITSSIQGLATIHAYNKGQEFLYQELLDNNQSPFFLFTCAMRWLAVRLDLISIALITTTGLMIVLMHGQIPPAYSGLAISYAVQLTGLFQFTVRLASETEARFTSVERINHYIKTLSLEAPARIKNKAPSPDWPQEGEVTFENAEMRYQENLPLVLKKVSFTIKPKEKIGIVGRTGSGKSSLGMALFRLVELSGGCIKIDGVRISDIGLADLRSKLSIIPQEPVLFSGTVRSNLDPFNQYTEDQIWDALERTHMKECIAQLPLKLESEVMENGDNFSVGERQLLCIARALLRHCKILILDEATAAMDTETDLLIQETVREAFADCTMLTIAHRLHTVLGSDRIMVLAQGQVVEFDTPSVLLSNDSSRFYAMFAAAENKVAVKG</sequence>
<evidence type="ECO:0000256" key="24">
    <source>
        <dbReference type="ARBA" id="ARBA00051604"/>
    </source>
</evidence>
<comment type="catalytic activity">
    <reaction evidence="22">
        <text>(2S)-2-[5-amino-1-(beta-D-ribosyl)imidazole-4-carboxamido]succinate(in) + ATP + H2O = (2S)-2-[5-amino-1-(beta-D-ribosyl)imidazole-4-carboxamido]succinate(out) + ADP + phosphate + H(+)</text>
        <dbReference type="Rhea" id="RHEA:66752"/>
        <dbReference type="ChEBI" id="CHEBI:15377"/>
        <dbReference type="ChEBI" id="CHEBI:15378"/>
        <dbReference type="ChEBI" id="CHEBI:30616"/>
        <dbReference type="ChEBI" id="CHEBI:43474"/>
        <dbReference type="ChEBI" id="CHEBI:167466"/>
        <dbReference type="ChEBI" id="CHEBI:456216"/>
    </reaction>
    <physiologicalReaction direction="left-to-right" evidence="22">
        <dbReference type="Rhea" id="RHEA:66753"/>
    </physiologicalReaction>
</comment>
<keyword evidence="9" id="KW-0597">Phosphoprotein</keyword>
<dbReference type="GO" id="GO:0016887">
    <property type="term" value="F:ATP hydrolysis activity"/>
    <property type="evidence" value="ECO:0007669"/>
    <property type="project" value="InterPro"/>
</dbReference>
<dbReference type="SUPFAM" id="SSF90123">
    <property type="entry name" value="ABC transporter transmembrane region"/>
    <property type="match status" value="2"/>
</dbReference>
<protein>
    <recommendedName>
        <fullName evidence="28">ATP-binding cassette sub-family C member 5</fullName>
        <ecNumber evidence="6">7.6.2.2</ecNumber>
    </recommendedName>
    <alternativeName>
        <fullName evidence="29">Multidrug resistance-associated protein 5</fullName>
    </alternativeName>
</protein>
<reference evidence="34" key="1">
    <citation type="submission" date="2023-03" db="UniProtKB">
        <authorList>
            <consortium name="Ensembl"/>
        </authorList>
    </citation>
    <scope>IDENTIFICATION</scope>
</reference>
<keyword evidence="17" id="KW-0333">Golgi apparatus</keyword>
<dbReference type="InterPro" id="IPR036640">
    <property type="entry name" value="ABC1_TM_sf"/>
</dbReference>
<dbReference type="SUPFAM" id="SSF52540">
    <property type="entry name" value="P-loop containing nucleoside triphosphate hydrolases"/>
    <property type="match status" value="2"/>
</dbReference>
<feature type="domain" description="ABC transmembrane type-1" evidence="33">
    <location>
        <begin position="173"/>
        <end position="448"/>
    </location>
</feature>
<comment type="catalytic activity">
    <reaction evidence="21">
        <text>ATP + H2O + xenobioticSide 1 = ADP + phosphate + xenobioticSide 2.</text>
        <dbReference type="EC" id="7.6.2.2"/>
    </reaction>
</comment>
<dbReference type="Gene3D" id="1.20.1560.10">
    <property type="entry name" value="ABC transporter type 1, transmembrane domain"/>
    <property type="match status" value="2"/>
</dbReference>
<dbReference type="CDD" id="cd18592">
    <property type="entry name" value="ABC_6TM_MRP5_8_9_D1"/>
    <property type="match status" value="1"/>
</dbReference>
<dbReference type="InterPro" id="IPR050173">
    <property type="entry name" value="ABC_transporter_C-like"/>
</dbReference>
<keyword evidence="19" id="KW-0325">Glycoprotein</keyword>
<dbReference type="CDD" id="cd03244">
    <property type="entry name" value="ABCC_MRP_domain2"/>
    <property type="match status" value="1"/>
</dbReference>
<name>A0A8C4MD99_EQUAS</name>
<dbReference type="GO" id="GO:0005796">
    <property type="term" value="C:Golgi lumen"/>
    <property type="evidence" value="ECO:0007669"/>
    <property type="project" value="UniProtKB-SubCell"/>
</dbReference>
<feature type="transmembrane region" description="Helical" evidence="31">
    <location>
        <begin position="772"/>
        <end position="795"/>
    </location>
</feature>
<evidence type="ECO:0000256" key="30">
    <source>
        <dbReference type="SAM" id="MobiDB-lite"/>
    </source>
</evidence>
<evidence type="ECO:0000256" key="3">
    <source>
        <dbReference type="ARBA" id="ARBA00004554"/>
    </source>
</evidence>
<feature type="region of interest" description="Disordered" evidence="30">
    <location>
        <begin position="490"/>
        <end position="518"/>
    </location>
</feature>
<dbReference type="InterPro" id="IPR027417">
    <property type="entry name" value="P-loop_NTPase"/>
</dbReference>
<organism evidence="34">
    <name type="scientific">Equus asinus asinus</name>
    <dbReference type="NCBI Taxonomy" id="83772"/>
    <lineage>
        <taxon>Eukaryota</taxon>
        <taxon>Metazoa</taxon>
        <taxon>Chordata</taxon>
        <taxon>Craniata</taxon>
        <taxon>Vertebrata</taxon>
        <taxon>Euteleostomi</taxon>
        <taxon>Mammalia</taxon>
        <taxon>Eutheria</taxon>
        <taxon>Laurasiatheria</taxon>
        <taxon>Perissodactyla</taxon>
        <taxon>Equidae</taxon>
        <taxon>Equus</taxon>
    </lineage>
</organism>